<keyword evidence="1" id="KW-0812">Transmembrane</keyword>
<keyword evidence="1" id="KW-0472">Membrane</keyword>
<sequence length="56" mass="6242">MRPARVMPLRYLVEGSEGVLSRGGDLSDDLPTTGGMLAFTAVVTVLTLRFFRWNDR</sequence>
<protein>
    <recommendedName>
        <fullName evidence="4">ABC transporter permease</fullName>
    </recommendedName>
</protein>
<dbReference type="Proteomes" id="UP001604267">
    <property type="component" value="Unassembled WGS sequence"/>
</dbReference>
<keyword evidence="3" id="KW-1185">Reference proteome</keyword>
<feature type="transmembrane region" description="Helical" evidence="1">
    <location>
        <begin position="30"/>
        <end position="51"/>
    </location>
</feature>
<accession>A0ABW7B8S7</accession>
<proteinExistence type="predicted"/>
<evidence type="ECO:0008006" key="4">
    <source>
        <dbReference type="Google" id="ProtNLM"/>
    </source>
</evidence>
<evidence type="ECO:0000313" key="2">
    <source>
        <dbReference type="EMBL" id="MFG3013589.1"/>
    </source>
</evidence>
<dbReference type="RefSeq" id="WP_388329478.1">
    <property type="nucleotide sequence ID" value="NZ_JBIBCC010000028.1"/>
</dbReference>
<comment type="caution">
    <text evidence="2">The sequence shown here is derived from an EMBL/GenBank/DDBJ whole genome shotgun (WGS) entry which is preliminary data.</text>
</comment>
<gene>
    <name evidence="2" type="ORF">ACGFZB_24635</name>
</gene>
<keyword evidence="1" id="KW-1133">Transmembrane helix</keyword>
<dbReference type="EMBL" id="JBICYV010000012">
    <property type="protein sequence ID" value="MFG3013589.1"/>
    <property type="molecule type" value="Genomic_DNA"/>
</dbReference>
<evidence type="ECO:0000313" key="3">
    <source>
        <dbReference type="Proteomes" id="UP001604267"/>
    </source>
</evidence>
<reference evidence="2 3" key="1">
    <citation type="submission" date="2024-10" db="EMBL/GenBank/DDBJ databases">
        <title>The Natural Products Discovery Center: Release of the First 8490 Sequenced Strains for Exploring Actinobacteria Biosynthetic Diversity.</title>
        <authorList>
            <person name="Kalkreuter E."/>
            <person name="Kautsar S.A."/>
            <person name="Yang D."/>
            <person name="Bader C.D."/>
            <person name="Teijaro C.N."/>
            <person name="Fluegel L."/>
            <person name="Davis C.M."/>
            <person name="Simpson J.R."/>
            <person name="Lauterbach L."/>
            <person name="Steele A.D."/>
            <person name="Gui C."/>
            <person name="Meng S."/>
            <person name="Li G."/>
            <person name="Viehrig K."/>
            <person name="Ye F."/>
            <person name="Su P."/>
            <person name="Kiefer A.F."/>
            <person name="Nichols A."/>
            <person name="Cepeda A.J."/>
            <person name="Yan W."/>
            <person name="Fan B."/>
            <person name="Jiang Y."/>
            <person name="Adhikari A."/>
            <person name="Zheng C.-J."/>
            <person name="Schuster L."/>
            <person name="Cowan T.M."/>
            <person name="Smanski M.J."/>
            <person name="Chevrette M.G."/>
            <person name="De Carvalho L.P.S."/>
            <person name="Shen B."/>
        </authorList>
    </citation>
    <scope>NUCLEOTIDE SEQUENCE [LARGE SCALE GENOMIC DNA]</scope>
    <source>
        <strain evidence="2 3">NPDC048320</strain>
    </source>
</reference>
<evidence type="ECO:0000256" key="1">
    <source>
        <dbReference type="SAM" id="Phobius"/>
    </source>
</evidence>
<name>A0ABW7B8S7_9ACTN</name>
<organism evidence="2 3">
    <name type="scientific">Streptomyces cinerochromogenes</name>
    <dbReference type="NCBI Taxonomy" id="66422"/>
    <lineage>
        <taxon>Bacteria</taxon>
        <taxon>Bacillati</taxon>
        <taxon>Actinomycetota</taxon>
        <taxon>Actinomycetes</taxon>
        <taxon>Kitasatosporales</taxon>
        <taxon>Streptomycetaceae</taxon>
        <taxon>Streptomyces</taxon>
    </lineage>
</organism>